<comment type="similarity">
    <text evidence="2">Belongs to the HesA/MoeB/ThiF family.</text>
</comment>
<dbReference type="SUPFAM" id="SSF69572">
    <property type="entry name" value="Activating enzymes of the ubiquitin-like proteins"/>
    <property type="match status" value="1"/>
</dbReference>
<dbReference type="Gene3D" id="3.40.50.720">
    <property type="entry name" value="NAD(P)-binding Rossmann-like Domain"/>
    <property type="match status" value="1"/>
</dbReference>
<dbReference type="InterPro" id="IPR036873">
    <property type="entry name" value="Rhodanese-like_dom_sf"/>
</dbReference>
<dbReference type="SMART" id="SM00450">
    <property type="entry name" value="RHOD"/>
    <property type="match status" value="1"/>
</dbReference>
<dbReference type="Proteomes" id="UP000078090">
    <property type="component" value="Unassembled WGS sequence"/>
</dbReference>
<feature type="domain" description="Rhodanese" evidence="14">
    <location>
        <begin position="290"/>
        <end position="375"/>
    </location>
</feature>
<evidence type="ECO:0000256" key="6">
    <source>
        <dbReference type="ARBA" id="ARBA00052218"/>
    </source>
</evidence>
<evidence type="ECO:0000256" key="12">
    <source>
        <dbReference type="ARBA" id="ARBA00075328"/>
    </source>
</evidence>
<evidence type="ECO:0000313" key="15">
    <source>
        <dbReference type="EMBL" id="OAI07214.1"/>
    </source>
</evidence>
<dbReference type="PROSITE" id="PS50206">
    <property type="entry name" value="RHODANESE_3"/>
    <property type="match status" value="1"/>
</dbReference>
<reference evidence="17 18" key="1">
    <citation type="submission" date="2016-03" db="EMBL/GenBank/DDBJ databases">
        <authorList>
            <person name="Ploux O."/>
        </authorList>
    </citation>
    <scope>NUCLEOTIDE SEQUENCE [LARGE SCALE GENOMIC DNA]</scope>
    <source>
        <strain evidence="16 18">R-45363</strain>
        <strain evidence="15 17">R-45371</strain>
    </source>
</reference>
<dbReference type="GO" id="GO:0005829">
    <property type="term" value="C:cytosol"/>
    <property type="evidence" value="ECO:0007669"/>
    <property type="project" value="TreeGrafter"/>
</dbReference>
<dbReference type="PANTHER" id="PTHR10953:SF102">
    <property type="entry name" value="ADENYLYLTRANSFERASE AND SULFURTRANSFERASE MOCS3"/>
    <property type="match status" value="1"/>
</dbReference>
<comment type="caution">
    <text evidence="15">The sequence shown here is derived from an EMBL/GenBank/DDBJ whole genome shotgun (WGS) entry which is preliminary data.</text>
</comment>
<dbReference type="EMBL" id="LUUG01000045">
    <property type="protein sequence ID" value="OAI08309.1"/>
    <property type="molecule type" value="Genomic_DNA"/>
</dbReference>
<evidence type="ECO:0000256" key="11">
    <source>
        <dbReference type="ARBA" id="ARBA00075110"/>
    </source>
</evidence>
<dbReference type="EC" id="2.7.7.80" evidence="9"/>
<dbReference type="Proteomes" id="UP000077763">
    <property type="component" value="Unassembled WGS sequence"/>
</dbReference>
<dbReference type="PANTHER" id="PTHR10953">
    <property type="entry name" value="UBIQUITIN-ACTIVATING ENZYME E1"/>
    <property type="match status" value="1"/>
</dbReference>
<dbReference type="GO" id="GO:0005524">
    <property type="term" value="F:ATP binding"/>
    <property type="evidence" value="ECO:0007669"/>
    <property type="project" value="UniProtKB-KW"/>
</dbReference>
<evidence type="ECO:0000256" key="13">
    <source>
        <dbReference type="ARBA" id="ARBA00078531"/>
    </source>
</evidence>
<evidence type="ECO:0000256" key="3">
    <source>
        <dbReference type="ARBA" id="ARBA00022679"/>
    </source>
</evidence>
<evidence type="ECO:0000256" key="1">
    <source>
        <dbReference type="ARBA" id="ARBA00005046"/>
    </source>
</evidence>
<dbReference type="GO" id="GO:0004792">
    <property type="term" value="F:thiosulfate-cyanide sulfurtransferase activity"/>
    <property type="evidence" value="ECO:0007669"/>
    <property type="project" value="TreeGrafter"/>
</dbReference>
<proteinExistence type="inferred from homology"/>
<evidence type="ECO:0000259" key="14">
    <source>
        <dbReference type="PROSITE" id="PS50206"/>
    </source>
</evidence>
<evidence type="ECO:0000313" key="16">
    <source>
        <dbReference type="EMBL" id="OAI08309.1"/>
    </source>
</evidence>
<evidence type="ECO:0000256" key="8">
    <source>
        <dbReference type="ARBA" id="ARBA00063809"/>
    </source>
</evidence>
<accession>A0A177MP95</accession>
<gene>
    <name evidence="16" type="ORF">A1332_07415</name>
    <name evidence="15" type="ORF">A1353_07615</name>
</gene>
<protein>
    <recommendedName>
        <fullName evidence="10">Molybdopterin-synthase adenylyltransferase</fullName>
        <ecNumber evidence="9">2.7.7.80</ecNumber>
    </recommendedName>
    <alternativeName>
        <fullName evidence="13">MoaD protein adenylase</fullName>
    </alternativeName>
    <alternativeName>
        <fullName evidence="11">Molybdopterin-converting factor subunit 1 adenylase</fullName>
    </alternativeName>
    <alternativeName>
        <fullName evidence="12">Sulfur carrier protein MoaD adenylyltransferase</fullName>
    </alternativeName>
</protein>
<comment type="catalytic activity">
    <reaction evidence="6">
        <text>[molybdopterin-synthase sulfur-carrier protein]-C-terminal Gly-Gly + ATP + H(+) = [molybdopterin-synthase sulfur-carrier protein]-C-terminal Gly-Gly-AMP + diphosphate</text>
        <dbReference type="Rhea" id="RHEA:43616"/>
        <dbReference type="Rhea" id="RHEA-COMP:12159"/>
        <dbReference type="Rhea" id="RHEA-COMP:12202"/>
        <dbReference type="ChEBI" id="CHEBI:15378"/>
        <dbReference type="ChEBI" id="CHEBI:30616"/>
        <dbReference type="ChEBI" id="CHEBI:33019"/>
        <dbReference type="ChEBI" id="CHEBI:90618"/>
        <dbReference type="ChEBI" id="CHEBI:90778"/>
        <dbReference type="EC" id="2.7.7.80"/>
    </reaction>
</comment>
<organism evidence="15 17">
    <name type="scientific">Methylomonas methanica</name>
    <dbReference type="NCBI Taxonomy" id="421"/>
    <lineage>
        <taxon>Bacteria</taxon>
        <taxon>Pseudomonadati</taxon>
        <taxon>Pseudomonadota</taxon>
        <taxon>Gammaproteobacteria</taxon>
        <taxon>Methylococcales</taxon>
        <taxon>Methylococcaceae</taxon>
        <taxon>Methylomonas</taxon>
    </lineage>
</organism>
<dbReference type="InterPro" id="IPR001763">
    <property type="entry name" value="Rhodanese-like_dom"/>
</dbReference>
<sequence>MNLNKEEIQYYHRHLILPKIGKTGQQALKKANVLVIGAGGLGCPILMYLSGAGIGRIGIVDPDKVAVSNLHRQVLYGFSQVGEFKAEAAVNRLKDLNPNIVLKAYAQRLSSKNAVDLVSQYDVVIDATDNFPTRYLINDICVYLDKPFVSGSVDRFQGQVSVLNFTDGQGNKWPTYRCLFPKPPAPEKAPDCSQNGVLGVLPGIIGNLQANEVIKMICGVGEILSGKILIFDALNNQTMQFSIQRNEQAVQLALQNASDFGSFDYEYFCSSNQQKINEISAVDLYKKLQKKEKIQLVDTRSAREFQMELPNSVHISLNDLQANIDKISRNGNKVVFYCDHGISSAKAVRMLQNHHNLKNVFNLKGGLAAWLKKEKIEQ</sequence>
<evidence type="ECO:0000256" key="2">
    <source>
        <dbReference type="ARBA" id="ARBA00009919"/>
    </source>
</evidence>
<dbReference type="InterPro" id="IPR045886">
    <property type="entry name" value="ThiF/MoeB/HesA"/>
</dbReference>
<evidence type="ECO:0000313" key="18">
    <source>
        <dbReference type="Proteomes" id="UP000078090"/>
    </source>
</evidence>
<dbReference type="InterPro" id="IPR035985">
    <property type="entry name" value="Ubiquitin-activating_enz"/>
</dbReference>
<dbReference type="NCBIfam" id="NF004281">
    <property type="entry name" value="PRK05690.1"/>
    <property type="match status" value="1"/>
</dbReference>
<dbReference type="FunFam" id="3.40.50.720:FF:000033">
    <property type="entry name" value="Adenylyltransferase and sulfurtransferase MOCS3"/>
    <property type="match status" value="1"/>
</dbReference>
<evidence type="ECO:0000256" key="7">
    <source>
        <dbReference type="ARBA" id="ARBA00055169"/>
    </source>
</evidence>
<dbReference type="EMBL" id="LUUH01000029">
    <property type="protein sequence ID" value="OAI07214.1"/>
    <property type="molecule type" value="Genomic_DNA"/>
</dbReference>
<evidence type="ECO:0000256" key="10">
    <source>
        <dbReference type="ARBA" id="ARBA00073635"/>
    </source>
</evidence>
<evidence type="ECO:0000313" key="17">
    <source>
        <dbReference type="Proteomes" id="UP000077763"/>
    </source>
</evidence>
<dbReference type="CDD" id="cd00757">
    <property type="entry name" value="ThiF_MoeB_HesA_family"/>
    <property type="match status" value="1"/>
</dbReference>
<dbReference type="AlphaFoldDB" id="A0A177MP95"/>
<dbReference type="Pfam" id="PF00899">
    <property type="entry name" value="ThiF"/>
    <property type="match status" value="1"/>
</dbReference>
<dbReference type="OrthoDB" id="9804286at2"/>
<comment type="subunit">
    <text evidence="8">Homodimer. Forms a stable heterotetrameric complex of 2 MoeB and 2 MoaD during adenylation of MoaD.</text>
</comment>
<comment type="function">
    <text evidence="7">Catalyzes the adenylation by ATP of the carboxyl group of the C-terminal glycine of sulfur carrier protein MoaD.</text>
</comment>
<name>A0A177MP95_METMH</name>
<evidence type="ECO:0000256" key="5">
    <source>
        <dbReference type="ARBA" id="ARBA00022840"/>
    </source>
</evidence>
<keyword evidence="4" id="KW-0547">Nucleotide-binding</keyword>
<comment type="pathway">
    <text evidence="1">Cofactor biosynthesis; molybdopterin biosynthesis.</text>
</comment>
<dbReference type="Pfam" id="PF00581">
    <property type="entry name" value="Rhodanese"/>
    <property type="match status" value="1"/>
</dbReference>
<dbReference type="Gene3D" id="3.40.250.10">
    <property type="entry name" value="Rhodanese-like domain"/>
    <property type="match status" value="1"/>
</dbReference>
<dbReference type="CDD" id="cd00158">
    <property type="entry name" value="RHOD"/>
    <property type="match status" value="1"/>
</dbReference>
<dbReference type="GO" id="GO:0008641">
    <property type="term" value="F:ubiquitin-like modifier activating enzyme activity"/>
    <property type="evidence" value="ECO:0007669"/>
    <property type="project" value="InterPro"/>
</dbReference>
<evidence type="ECO:0000256" key="4">
    <source>
        <dbReference type="ARBA" id="ARBA00022741"/>
    </source>
</evidence>
<keyword evidence="5" id="KW-0067">ATP-binding</keyword>
<dbReference type="RefSeq" id="WP_064007087.1">
    <property type="nucleotide sequence ID" value="NZ_LUUG01000045.1"/>
</dbReference>
<dbReference type="GO" id="GO:0061605">
    <property type="term" value="F:molybdopterin-synthase adenylyltransferase activity"/>
    <property type="evidence" value="ECO:0007669"/>
    <property type="project" value="UniProtKB-EC"/>
</dbReference>
<dbReference type="GO" id="GO:0008146">
    <property type="term" value="F:sulfotransferase activity"/>
    <property type="evidence" value="ECO:0007669"/>
    <property type="project" value="TreeGrafter"/>
</dbReference>
<dbReference type="InterPro" id="IPR000594">
    <property type="entry name" value="ThiF_NAD_FAD-bd"/>
</dbReference>
<evidence type="ECO:0000256" key="9">
    <source>
        <dbReference type="ARBA" id="ARBA00066884"/>
    </source>
</evidence>
<keyword evidence="3" id="KW-0808">Transferase</keyword>